<evidence type="ECO:0000313" key="2">
    <source>
        <dbReference type="Proteomes" id="UP000828941"/>
    </source>
</evidence>
<dbReference type="Proteomes" id="UP000828941">
    <property type="component" value="Chromosome 4"/>
</dbReference>
<keyword evidence="2" id="KW-1185">Reference proteome</keyword>
<sequence>MGNRNWFDIALSLGTNRTPLQCLARYQRSLNPSILHSEWTEEEDAQLCSAVATFGESNWQAVASVLERRTGTQCSNRWKKALCPERKGGYTQEEDERLTVAVLLFGRKWYQIAKFVPGRTQAQCRDRYVNSLDPSLKWGGWTKEEDSKLKAAIAKYGFCWSKIAEDIPPRTDSQCRKRWKVLCPEQVPLLQEARKRRKALIGNFVDRESERPALLNDFEPLAMIGPPSDVETSNLPKKQKLKRSNRPKKMKPRRRAVEAQTMKIQETVKEDEVEIGGIHDKPIEGVLDHCLFPTASVSMTTNSCETHLDLSPRVEAKVQNGKDDDDNLTLACFLHKRSKKKKLECKKDLSPARDESESLWDVGKHSKNELSQKCDAGGTPYLSPNPDDAGNMQTETSVNEPGEIDAVMENNAARDGEAKNSEDVNMRTDHDDSDLTLACFMRNKSKKRGRAAKGSPDCPSDKQHVPRRSCRGPIKNPRYLY</sequence>
<dbReference type="EMBL" id="CM039429">
    <property type="protein sequence ID" value="KAI4347239.1"/>
    <property type="molecule type" value="Genomic_DNA"/>
</dbReference>
<protein>
    <submittedName>
        <fullName evidence="1">Uncharacterized protein</fullName>
    </submittedName>
</protein>
<proteinExistence type="predicted"/>
<organism evidence="1 2">
    <name type="scientific">Bauhinia variegata</name>
    <name type="common">Purple orchid tree</name>
    <name type="synonym">Phanera variegata</name>
    <dbReference type="NCBI Taxonomy" id="167791"/>
    <lineage>
        <taxon>Eukaryota</taxon>
        <taxon>Viridiplantae</taxon>
        <taxon>Streptophyta</taxon>
        <taxon>Embryophyta</taxon>
        <taxon>Tracheophyta</taxon>
        <taxon>Spermatophyta</taxon>
        <taxon>Magnoliopsida</taxon>
        <taxon>eudicotyledons</taxon>
        <taxon>Gunneridae</taxon>
        <taxon>Pentapetalae</taxon>
        <taxon>rosids</taxon>
        <taxon>fabids</taxon>
        <taxon>Fabales</taxon>
        <taxon>Fabaceae</taxon>
        <taxon>Cercidoideae</taxon>
        <taxon>Cercideae</taxon>
        <taxon>Bauhiniinae</taxon>
        <taxon>Bauhinia</taxon>
    </lineage>
</organism>
<evidence type="ECO:0000313" key="1">
    <source>
        <dbReference type="EMBL" id="KAI4347239.1"/>
    </source>
</evidence>
<accession>A0ACB9PGX4</accession>
<reference evidence="1 2" key="1">
    <citation type="journal article" date="2022" name="DNA Res.">
        <title>Chromosomal-level genome assembly of the orchid tree Bauhinia variegata (Leguminosae; Cercidoideae) supports the allotetraploid origin hypothesis of Bauhinia.</title>
        <authorList>
            <person name="Zhong Y."/>
            <person name="Chen Y."/>
            <person name="Zheng D."/>
            <person name="Pang J."/>
            <person name="Liu Y."/>
            <person name="Luo S."/>
            <person name="Meng S."/>
            <person name="Qian L."/>
            <person name="Wei D."/>
            <person name="Dai S."/>
            <person name="Zhou R."/>
        </authorList>
    </citation>
    <scope>NUCLEOTIDE SEQUENCE [LARGE SCALE GENOMIC DNA]</scope>
    <source>
        <strain evidence="1">BV-YZ2020</strain>
    </source>
</reference>
<comment type="caution">
    <text evidence="1">The sequence shown here is derived from an EMBL/GenBank/DDBJ whole genome shotgun (WGS) entry which is preliminary data.</text>
</comment>
<name>A0ACB9PGX4_BAUVA</name>
<gene>
    <name evidence="1" type="ORF">L6164_008067</name>
</gene>